<dbReference type="GO" id="GO:0016020">
    <property type="term" value="C:membrane"/>
    <property type="evidence" value="ECO:0007669"/>
    <property type="project" value="UniProtKB-SubCell"/>
</dbReference>
<keyword evidence="4 8" id="KW-0812">Transmembrane</keyword>
<sequence>MKFNQNWCASPSKVASHFGTSGVAIAKATDVLKVRLQMQLVGQRGILIGMEQTFVEVVKKERTCSWYIGLTPALTRLVLYGGLRLGLYEPCKKNL</sequence>
<gene>
    <name evidence="10" type="ORF">LSAT_V11C500249360</name>
</gene>
<evidence type="ECO:0000313" key="11">
    <source>
        <dbReference type="Proteomes" id="UP000235145"/>
    </source>
</evidence>
<dbReference type="PANTHER" id="PTHR45618">
    <property type="entry name" value="MITOCHONDRIAL DICARBOXYLATE CARRIER-RELATED"/>
    <property type="match status" value="1"/>
</dbReference>
<keyword evidence="6" id="KW-1133">Transmembrane helix</keyword>
<evidence type="ECO:0000256" key="3">
    <source>
        <dbReference type="ARBA" id="ARBA00022448"/>
    </source>
</evidence>
<dbReference type="PROSITE" id="PS50920">
    <property type="entry name" value="SOLCAR"/>
    <property type="match status" value="1"/>
</dbReference>
<protein>
    <submittedName>
        <fullName evidence="10">Uncharacterized protein</fullName>
    </submittedName>
</protein>
<dbReference type="Proteomes" id="UP000235145">
    <property type="component" value="Unassembled WGS sequence"/>
</dbReference>
<feature type="repeat" description="Solcar" evidence="8">
    <location>
        <begin position="11"/>
        <end position="94"/>
    </location>
</feature>
<evidence type="ECO:0000256" key="1">
    <source>
        <dbReference type="ARBA" id="ARBA00004141"/>
    </source>
</evidence>
<evidence type="ECO:0000256" key="8">
    <source>
        <dbReference type="PROSITE-ProRule" id="PRU00282"/>
    </source>
</evidence>
<evidence type="ECO:0000256" key="2">
    <source>
        <dbReference type="ARBA" id="ARBA00006375"/>
    </source>
</evidence>
<dbReference type="Pfam" id="PF00153">
    <property type="entry name" value="Mito_carr"/>
    <property type="match status" value="1"/>
</dbReference>
<organism evidence="10 11">
    <name type="scientific">Lactuca sativa</name>
    <name type="common">Garden lettuce</name>
    <dbReference type="NCBI Taxonomy" id="4236"/>
    <lineage>
        <taxon>Eukaryota</taxon>
        <taxon>Viridiplantae</taxon>
        <taxon>Streptophyta</taxon>
        <taxon>Embryophyta</taxon>
        <taxon>Tracheophyta</taxon>
        <taxon>Spermatophyta</taxon>
        <taxon>Magnoliopsida</taxon>
        <taxon>eudicotyledons</taxon>
        <taxon>Gunneridae</taxon>
        <taxon>Pentapetalae</taxon>
        <taxon>asterids</taxon>
        <taxon>campanulids</taxon>
        <taxon>Asterales</taxon>
        <taxon>Asteraceae</taxon>
        <taxon>Cichorioideae</taxon>
        <taxon>Cichorieae</taxon>
        <taxon>Lactucinae</taxon>
        <taxon>Lactuca</taxon>
    </lineage>
</organism>
<keyword evidence="3 9" id="KW-0813">Transport</keyword>
<evidence type="ECO:0000256" key="4">
    <source>
        <dbReference type="ARBA" id="ARBA00022692"/>
    </source>
</evidence>
<evidence type="ECO:0000256" key="6">
    <source>
        <dbReference type="ARBA" id="ARBA00022989"/>
    </source>
</evidence>
<dbReference type="EMBL" id="NBSK02000005">
    <property type="protein sequence ID" value="KAJ0204113.1"/>
    <property type="molecule type" value="Genomic_DNA"/>
</dbReference>
<proteinExistence type="inferred from homology"/>
<name>A0A9R1VG47_LACSA</name>
<evidence type="ECO:0000256" key="7">
    <source>
        <dbReference type="ARBA" id="ARBA00023136"/>
    </source>
</evidence>
<accession>A0A9R1VG47</accession>
<dbReference type="InterPro" id="IPR018108">
    <property type="entry name" value="MCP_transmembrane"/>
</dbReference>
<evidence type="ECO:0000256" key="9">
    <source>
        <dbReference type="RuleBase" id="RU000488"/>
    </source>
</evidence>
<dbReference type="Gene3D" id="1.50.40.10">
    <property type="entry name" value="Mitochondrial carrier domain"/>
    <property type="match status" value="1"/>
</dbReference>
<keyword evidence="7 8" id="KW-0472">Membrane</keyword>
<comment type="similarity">
    <text evidence="2 9">Belongs to the mitochondrial carrier (TC 2.A.29) family.</text>
</comment>
<dbReference type="InterPro" id="IPR023395">
    <property type="entry name" value="MCP_dom_sf"/>
</dbReference>
<keyword evidence="5" id="KW-0677">Repeat</keyword>
<dbReference type="AlphaFoldDB" id="A0A9R1VG47"/>
<dbReference type="InterPro" id="IPR050391">
    <property type="entry name" value="Mito_Metabolite_Transporter"/>
</dbReference>
<dbReference type="SUPFAM" id="SSF103506">
    <property type="entry name" value="Mitochondrial carrier"/>
    <property type="match status" value="1"/>
</dbReference>
<evidence type="ECO:0000313" key="10">
    <source>
        <dbReference type="EMBL" id="KAJ0204113.1"/>
    </source>
</evidence>
<comment type="caution">
    <text evidence="10">The sequence shown here is derived from an EMBL/GenBank/DDBJ whole genome shotgun (WGS) entry which is preliminary data.</text>
</comment>
<reference evidence="10 11" key="1">
    <citation type="journal article" date="2017" name="Nat. Commun.">
        <title>Genome assembly with in vitro proximity ligation data and whole-genome triplication in lettuce.</title>
        <authorList>
            <person name="Reyes-Chin-Wo S."/>
            <person name="Wang Z."/>
            <person name="Yang X."/>
            <person name="Kozik A."/>
            <person name="Arikit S."/>
            <person name="Song C."/>
            <person name="Xia L."/>
            <person name="Froenicke L."/>
            <person name="Lavelle D.O."/>
            <person name="Truco M.J."/>
            <person name="Xia R."/>
            <person name="Zhu S."/>
            <person name="Xu C."/>
            <person name="Xu H."/>
            <person name="Xu X."/>
            <person name="Cox K."/>
            <person name="Korf I."/>
            <person name="Meyers B.C."/>
            <person name="Michelmore R.W."/>
        </authorList>
    </citation>
    <scope>NUCLEOTIDE SEQUENCE [LARGE SCALE GENOMIC DNA]</scope>
    <source>
        <strain evidence="11">cv. Salinas</strain>
        <tissue evidence="10">Seedlings</tissue>
    </source>
</reference>
<evidence type="ECO:0000256" key="5">
    <source>
        <dbReference type="ARBA" id="ARBA00022737"/>
    </source>
</evidence>
<keyword evidence="11" id="KW-1185">Reference proteome</keyword>
<comment type="subcellular location">
    <subcellularLocation>
        <location evidence="1">Membrane</location>
        <topology evidence="1">Multi-pass membrane protein</topology>
    </subcellularLocation>
</comment>